<keyword evidence="5" id="KW-0539">Nucleus</keyword>
<dbReference type="PANTHER" id="PTHR14453:SF70">
    <property type="entry name" value="PROTEIN MONO-ADP-RIBOSYLTRANSFERASE PARP9"/>
    <property type="match status" value="1"/>
</dbReference>
<comment type="subcellular location">
    <subcellularLocation>
        <location evidence="1">Nucleus</location>
    </subcellularLocation>
</comment>
<feature type="region of interest" description="Disordered" evidence="6">
    <location>
        <begin position="1287"/>
        <end position="1324"/>
    </location>
</feature>
<evidence type="ECO:0008006" key="9">
    <source>
        <dbReference type="Google" id="ProtNLM"/>
    </source>
</evidence>
<evidence type="ECO:0000256" key="4">
    <source>
        <dbReference type="ARBA" id="ARBA00023027"/>
    </source>
</evidence>
<evidence type="ECO:0000313" key="7">
    <source>
        <dbReference type="EMBL" id="CAL1526686.1"/>
    </source>
</evidence>
<reference evidence="7 8" key="1">
    <citation type="submission" date="2024-04" db="EMBL/GenBank/DDBJ databases">
        <authorList>
            <consortium name="Genoscope - CEA"/>
            <person name="William W."/>
        </authorList>
    </citation>
    <scope>NUCLEOTIDE SEQUENCE [LARGE SCALE GENOMIC DNA]</scope>
</reference>
<protein>
    <recommendedName>
        <fullName evidence="9">PARP</fullName>
    </recommendedName>
</protein>
<feature type="region of interest" description="Disordered" evidence="6">
    <location>
        <begin position="180"/>
        <end position="210"/>
    </location>
</feature>
<feature type="compositionally biased region" description="Polar residues" evidence="6">
    <location>
        <begin position="1376"/>
        <end position="1396"/>
    </location>
</feature>
<evidence type="ECO:0000256" key="5">
    <source>
        <dbReference type="ARBA" id="ARBA00023242"/>
    </source>
</evidence>
<sequence length="1689" mass="194024">MGRGSLMLIAGFPGGTNVHMLVDLLQKFFKKEDLKNVWLDPYREPRAVAFFQHDIDETRLSVLRKQELLKLEDDVLTIKIVKPTWSIFVRTYGAVTFGAIDKLALLMNKKPDRTVNEQRELDDHCFEISFEQGWDAVMEVCKKEWHLEGKKLTVCPYFDCFKEPVPDQFDRVLVQDQLEESVSQTESPSNSSSTSLFHLEKSQNSNKSMNSQQNGKELICFQHAFVPFLLELLHFNQALGEHGCHFTSHIDCEEENYEIEGPITTIKRISKMLKREEDKIRLSETRNIFSASKKVWKELKQHLEPAKCFIVQSEASNDMSLHVSMNNKKISFQDYLKSLIIEKICKPVPSTSIRNSKVWKTFTTSFNSEHSMCQVLVRDDLNVILLALPNMISHLEILCTTINVAIDEMTLSEQNNANVEDNLTAQDRLSVTELDDSVDQTKETMGFLRVENAEDTFSIILKNNFFAWLLHMLNFKAAIENNHSELLLEIGFNEKEFVVTMSEANQGMKSTVLALENKIHFSDEEEDFLKTGVVGQYLESIIRESAWRVLHVDTRNNQMTIQNSKGEKKTLEEFASSFLKRRSVAHVTVKTDDWIHFVEDFHDNNPLYHITIDVSQVSLITVCPNYEVLEEKAKSVFEVVKMNTDLDVSEELNFREIQGIHKVEPEKKVDFTFPIAQVEYEYCKKFMMAKLKIIKEKYARENAFIELRSGGLYVKCAPKMMAEIQNEWQQLIKVQHEDTYLAFPGLVPFMKTNDGKKLVDKISETWKCLIEFPGLYSNQLQCQKVETLERDLVRSDYKTVLLQTAKCNCFQVHLVEGHMENINSNMKVEFHASKSEKSEIRVMGSTSHICVSLPEWKVPEGKPKFTHLRQLRQNLIETIDLVLRQVIYLECKKLAFSTQNMHQCEYPFPLDCLADILTKALRDSLLSEDPDLYASKTSVEFDVFICEPKCEAVFKAFTYFAKNLSTSFGPPDQDVWDNLCAPNVSKYPDYKKYPVIVDVTTHCPSEVPRATLFCYPISPSLEAATCPVSWEPVVSKKLLDESIKDILKLEPDGLLLSHHSPVRCFHFPRDVIVYCSPEWGPGCSNIIYNSLAKCLSLSADMEAVYIVPPGLPMPTLPAYQKYPKKYLGQALFEALDQLFEERRIHRQKKIVFVVADMKYREVFKKELFNRSPQHPEKLNESNFFSWISFKNLWPTWSAPLEKKDLKSDLPYIKTQAPRVPVTLYCHSSMDNIGRAAATLNDEWNALMSQYSETVHLNREQTMSFEKLIMDMPESTVSILLEKHFEEENAVNDSDGSTHSRTENKNKQHNKNLQQHGNKENRNTNPKVLLKGATLKINGLCATYVSDFKSMLSDNICEKPSSVIDETIISDEESFSDLGSNEDSGSSTFQNQGSSVDSVIDPKRDCDQAKDFVASKKSPVFEWKYESEAASHRGSTFVSFETSIAAILEKAYIEENKDCLVEREKIKKISFTKMQGTIHDKKRKIIRSEILASQELDLVKDPKTWKEMKTDCETFEIEKGSNEFYPIQERLLKDLETPTHRVNIIKIVRIQNTYLYQRFRTKAKQLNCPSTTMWHRVPTDTWLDVCHYGFHPAFSATINKKDLGDGVLFHLNAKRCLKAKDLNESKPLCLISAIVCRGRGGLGRSKLRTPATDVNTGQPWDSAIQGEDCMIFSDAQAYPCHSVIFRMENK</sequence>
<accession>A0AAV2H018</accession>
<keyword evidence="3" id="KW-0808">Transferase</keyword>
<organism evidence="7 8">
    <name type="scientific">Lymnaea stagnalis</name>
    <name type="common">Great pond snail</name>
    <name type="synonym">Helix stagnalis</name>
    <dbReference type="NCBI Taxonomy" id="6523"/>
    <lineage>
        <taxon>Eukaryota</taxon>
        <taxon>Metazoa</taxon>
        <taxon>Spiralia</taxon>
        <taxon>Lophotrochozoa</taxon>
        <taxon>Mollusca</taxon>
        <taxon>Gastropoda</taxon>
        <taxon>Heterobranchia</taxon>
        <taxon>Euthyneura</taxon>
        <taxon>Panpulmonata</taxon>
        <taxon>Hygrophila</taxon>
        <taxon>Lymnaeoidea</taxon>
        <taxon>Lymnaeidae</taxon>
        <taxon>Lymnaea</taxon>
    </lineage>
</organism>
<keyword evidence="4" id="KW-0520">NAD</keyword>
<name>A0AAV2H018_LYMST</name>
<proteinExistence type="predicted"/>
<dbReference type="InterPro" id="IPR052056">
    <property type="entry name" value="Mono-ARTD/PARP"/>
</dbReference>
<dbReference type="GO" id="GO:0005737">
    <property type="term" value="C:cytoplasm"/>
    <property type="evidence" value="ECO:0007669"/>
    <property type="project" value="TreeGrafter"/>
</dbReference>
<keyword evidence="8" id="KW-1185">Reference proteome</keyword>
<gene>
    <name evidence="7" type="ORF">GSLYS_00000863001</name>
</gene>
<feature type="compositionally biased region" description="Basic and acidic residues" evidence="6">
    <location>
        <begin position="1295"/>
        <end position="1305"/>
    </location>
</feature>
<evidence type="ECO:0000256" key="2">
    <source>
        <dbReference type="ARBA" id="ARBA00022676"/>
    </source>
</evidence>
<dbReference type="GO" id="GO:0003950">
    <property type="term" value="F:NAD+ poly-ADP-ribosyltransferase activity"/>
    <property type="evidence" value="ECO:0007669"/>
    <property type="project" value="TreeGrafter"/>
</dbReference>
<dbReference type="GO" id="GO:1990404">
    <property type="term" value="F:NAD+-protein mono-ADP-ribosyltransferase activity"/>
    <property type="evidence" value="ECO:0007669"/>
    <property type="project" value="TreeGrafter"/>
</dbReference>
<feature type="region of interest" description="Disordered" evidence="6">
    <location>
        <begin position="1374"/>
        <end position="1399"/>
    </location>
</feature>
<keyword evidence="2" id="KW-0328">Glycosyltransferase</keyword>
<dbReference type="Proteomes" id="UP001497497">
    <property type="component" value="Unassembled WGS sequence"/>
</dbReference>
<evidence type="ECO:0000256" key="3">
    <source>
        <dbReference type="ARBA" id="ARBA00022679"/>
    </source>
</evidence>
<evidence type="ECO:0000256" key="1">
    <source>
        <dbReference type="ARBA" id="ARBA00004123"/>
    </source>
</evidence>
<dbReference type="GO" id="GO:0005634">
    <property type="term" value="C:nucleus"/>
    <property type="evidence" value="ECO:0007669"/>
    <property type="project" value="UniProtKB-SubCell"/>
</dbReference>
<evidence type="ECO:0000313" key="8">
    <source>
        <dbReference type="Proteomes" id="UP001497497"/>
    </source>
</evidence>
<comment type="caution">
    <text evidence="7">The sequence shown here is derived from an EMBL/GenBank/DDBJ whole genome shotgun (WGS) entry which is preliminary data.</text>
</comment>
<dbReference type="PANTHER" id="PTHR14453">
    <property type="entry name" value="PARP/ZINC FINGER CCCH TYPE DOMAIN CONTAINING PROTEIN"/>
    <property type="match status" value="1"/>
</dbReference>
<dbReference type="Gene3D" id="3.90.228.10">
    <property type="match status" value="1"/>
</dbReference>
<evidence type="ECO:0000256" key="6">
    <source>
        <dbReference type="SAM" id="MobiDB-lite"/>
    </source>
</evidence>
<dbReference type="GO" id="GO:0070212">
    <property type="term" value="P:protein poly-ADP-ribosylation"/>
    <property type="evidence" value="ECO:0007669"/>
    <property type="project" value="TreeGrafter"/>
</dbReference>
<dbReference type="GO" id="GO:0010629">
    <property type="term" value="P:negative regulation of gene expression"/>
    <property type="evidence" value="ECO:0007669"/>
    <property type="project" value="TreeGrafter"/>
</dbReference>
<dbReference type="EMBL" id="CAXITT010000008">
    <property type="protein sequence ID" value="CAL1526686.1"/>
    <property type="molecule type" value="Genomic_DNA"/>
</dbReference>
<dbReference type="GO" id="GO:0003714">
    <property type="term" value="F:transcription corepressor activity"/>
    <property type="evidence" value="ECO:0007669"/>
    <property type="project" value="TreeGrafter"/>
</dbReference>
<dbReference type="SUPFAM" id="SSF56399">
    <property type="entry name" value="ADP-ribosylation"/>
    <property type="match status" value="1"/>
</dbReference>
<dbReference type="GO" id="GO:0060335">
    <property type="term" value="P:positive regulation of type II interferon-mediated signaling pathway"/>
    <property type="evidence" value="ECO:0007669"/>
    <property type="project" value="TreeGrafter"/>
</dbReference>
<feature type="compositionally biased region" description="Low complexity" evidence="6">
    <location>
        <begin position="181"/>
        <end position="195"/>
    </location>
</feature>
<dbReference type="GO" id="GO:0044389">
    <property type="term" value="F:ubiquitin-like protein ligase binding"/>
    <property type="evidence" value="ECO:0007669"/>
    <property type="project" value="TreeGrafter"/>
</dbReference>